<dbReference type="NCBIfam" id="TIGR00229">
    <property type="entry name" value="sensory_box"/>
    <property type="match status" value="1"/>
</dbReference>
<evidence type="ECO:0000256" key="4">
    <source>
        <dbReference type="ARBA" id="ARBA00006402"/>
    </source>
</evidence>
<keyword evidence="10" id="KW-0808">Transferase</keyword>
<feature type="domain" description="Histidine kinase" evidence="20">
    <location>
        <begin position="654"/>
        <end position="927"/>
    </location>
</feature>
<dbReference type="InterPro" id="IPR000014">
    <property type="entry name" value="PAS"/>
</dbReference>
<dbReference type="SUPFAM" id="SSF47384">
    <property type="entry name" value="Homodimeric domain of signal transducing histidine kinase"/>
    <property type="match status" value="1"/>
</dbReference>
<dbReference type="STRING" id="118168.MC7420_1519"/>
<dbReference type="GO" id="GO:0000155">
    <property type="term" value="F:phosphorelay sensor kinase activity"/>
    <property type="evidence" value="ECO:0007669"/>
    <property type="project" value="InterPro"/>
</dbReference>
<dbReference type="InterPro" id="IPR058544">
    <property type="entry name" value="ETR1_N"/>
</dbReference>
<keyword evidence="24" id="KW-1185">Reference proteome</keyword>
<dbReference type="InterPro" id="IPR036890">
    <property type="entry name" value="HATPase_C_sf"/>
</dbReference>
<dbReference type="PROSITE" id="PS50046">
    <property type="entry name" value="PHYTOCHROME_2"/>
    <property type="match status" value="1"/>
</dbReference>
<evidence type="ECO:0000256" key="7">
    <source>
        <dbReference type="ARBA" id="ARBA00022553"/>
    </source>
</evidence>
<comment type="catalytic activity">
    <reaction evidence="1">
        <text>ATP + protein L-histidine = ADP + protein N-phospho-L-histidine.</text>
        <dbReference type="EC" id="2.7.13.3"/>
    </reaction>
</comment>
<evidence type="ECO:0000256" key="10">
    <source>
        <dbReference type="ARBA" id="ARBA00022777"/>
    </source>
</evidence>
<dbReference type="PANTHER" id="PTHR43065">
    <property type="entry name" value="SENSOR HISTIDINE KINASE"/>
    <property type="match status" value="1"/>
</dbReference>
<evidence type="ECO:0000259" key="21">
    <source>
        <dbReference type="PROSITE" id="PS50112"/>
    </source>
</evidence>
<comment type="cofactor">
    <cofactor evidence="2">
        <name>Cu cation</name>
        <dbReference type="ChEBI" id="CHEBI:23378"/>
    </cofactor>
</comment>
<feature type="domain" description="Phytochrome chromophore attachment site" evidence="19">
    <location>
        <begin position="277"/>
        <end position="413"/>
    </location>
</feature>
<reference evidence="23 24" key="1">
    <citation type="submission" date="2008-07" db="EMBL/GenBank/DDBJ databases">
        <authorList>
            <person name="Tandeau de Marsac N."/>
            <person name="Ferriera S."/>
            <person name="Johnson J."/>
            <person name="Kravitz S."/>
            <person name="Beeson K."/>
            <person name="Sutton G."/>
            <person name="Rogers Y.-H."/>
            <person name="Friedman R."/>
            <person name="Frazier M."/>
            <person name="Venter J.C."/>
        </authorList>
    </citation>
    <scope>NUCLEOTIDE SEQUENCE [LARGE SCALE GENOMIC DNA]</scope>
    <source>
        <strain evidence="23 24">PCC 7420</strain>
    </source>
</reference>
<dbReference type="eggNOG" id="COG2203">
    <property type="taxonomic scope" value="Bacteria"/>
</dbReference>
<evidence type="ECO:0000259" key="20">
    <source>
        <dbReference type="PROSITE" id="PS50109"/>
    </source>
</evidence>
<keyword evidence="12 18" id="KW-1133">Transmembrane helix</keyword>
<dbReference type="SUPFAM" id="SSF55874">
    <property type="entry name" value="ATPase domain of HSP90 chaperone/DNA topoisomerase II/histidine kinase"/>
    <property type="match status" value="1"/>
</dbReference>
<dbReference type="SUPFAM" id="SSF55785">
    <property type="entry name" value="PYP-like sensor domain (PAS domain)"/>
    <property type="match status" value="2"/>
</dbReference>
<dbReference type="Gene3D" id="1.10.287.130">
    <property type="match status" value="1"/>
</dbReference>
<evidence type="ECO:0000256" key="18">
    <source>
        <dbReference type="SAM" id="Phobius"/>
    </source>
</evidence>
<dbReference type="CDD" id="cd00130">
    <property type="entry name" value="PAS"/>
    <property type="match status" value="2"/>
</dbReference>
<dbReference type="OrthoDB" id="9808408at2"/>
<evidence type="ECO:0000256" key="6">
    <source>
        <dbReference type="ARBA" id="ARBA00012438"/>
    </source>
</evidence>
<evidence type="ECO:0000256" key="14">
    <source>
        <dbReference type="ARBA" id="ARBA00023012"/>
    </source>
</evidence>
<dbReference type="InterPro" id="IPR000700">
    <property type="entry name" value="PAS-assoc_C"/>
</dbReference>
<evidence type="ECO:0000259" key="22">
    <source>
        <dbReference type="PROSITE" id="PS50113"/>
    </source>
</evidence>
<feature type="transmembrane region" description="Helical" evidence="18">
    <location>
        <begin position="86"/>
        <end position="106"/>
    </location>
</feature>
<dbReference type="InterPro" id="IPR004358">
    <property type="entry name" value="Sig_transdc_His_kin-like_C"/>
</dbReference>
<evidence type="ECO:0000256" key="8">
    <source>
        <dbReference type="ARBA" id="ARBA00022692"/>
    </source>
</evidence>
<keyword evidence="14" id="KW-0902">Two-component regulatory system</keyword>
<dbReference type="InterPro" id="IPR013655">
    <property type="entry name" value="PAS_fold_3"/>
</dbReference>
<dbReference type="Proteomes" id="UP000003835">
    <property type="component" value="Unassembled WGS sequence"/>
</dbReference>
<dbReference type="Gene3D" id="3.30.565.10">
    <property type="entry name" value="Histidine kinase-like ATPase, C-terminal domain"/>
    <property type="match status" value="1"/>
</dbReference>
<feature type="transmembrane region" description="Helical" evidence="18">
    <location>
        <begin position="57"/>
        <end position="80"/>
    </location>
</feature>
<evidence type="ECO:0000256" key="5">
    <source>
        <dbReference type="ARBA" id="ARBA00009842"/>
    </source>
</evidence>
<dbReference type="eggNOG" id="COG4191">
    <property type="taxonomic scope" value="Bacteria"/>
</dbReference>
<dbReference type="SMART" id="SM00091">
    <property type="entry name" value="PAS"/>
    <property type="match status" value="2"/>
</dbReference>
<dbReference type="InterPro" id="IPR003594">
    <property type="entry name" value="HATPase_dom"/>
</dbReference>
<dbReference type="Pfam" id="PF08447">
    <property type="entry name" value="PAS_3"/>
    <property type="match status" value="1"/>
</dbReference>
<keyword evidence="13" id="KW-0186">Copper</keyword>
<proteinExistence type="inferred from homology"/>
<dbReference type="Gene3D" id="3.30.450.20">
    <property type="entry name" value="PAS domain"/>
    <property type="match status" value="2"/>
</dbReference>
<keyword evidence="17" id="KW-0175">Coiled coil</keyword>
<comment type="similarity">
    <text evidence="4">In the N-terminal section; belongs to the phytochrome family.</text>
</comment>
<dbReference type="PROSITE" id="PS50113">
    <property type="entry name" value="PAC"/>
    <property type="match status" value="1"/>
</dbReference>
<comment type="similarity">
    <text evidence="5">Belongs to the ethylene receptor family.</text>
</comment>
<dbReference type="InterPro" id="IPR001610">
    <property type="entry name" value="PAC"/>
</dbReference>
<evidence type="ECO:0000256" key="16">
    <source>
        <dbReference type="ARBA" id="ARBA00023157"/>
    </source>
</evidence>
<keyword evidence="8 18" id="KW-0812">Transmembrane</keyword>
<dbReference type="EC" id="2.7.13.3" evidence="6"/>
<keyword evidence="9" id="KW-0936">Ethylene signaling pathway</keyword>
<evidence type="ECO:0000256" key="3">
    <source>
        <dbReference type="ARBA" id="ARBA00004477"/>
    </source>
</evidence>
<dbReference type="EMBL" id="DS989849">
    <property type="protein sequence ID" value="EDX75601.1"/>
    <property type="molecule type" value="Genomic_DNA"/>
</dbReference>
<dbReference type="Pfam" id="PF02518">
    <property type="entry name" value="HATPase_c"/>
    <property type="match status" value="1"/>
</dbReference>
<dbReference type="Gene3D" id="3.30.450.40">
    <property type="match status" value="1"/>
</dbReference>
<organism evidence="23 24">
    <name type="scientific">Coleofasciculus chthonoplastes PCC 7420</name>
    <dbReference type="NCBI Taxonomy" id="118168"/>
    <lineage>
        <taxon>Bacteria</taxon>
        <taxon>Bacillati</taxon>
        <taxon>Cyanobacteriota</taxon>
        <taxon>Cyanophyceae</taxon>
        <taxon>Coleofasciculales</taxon>
        <taxon>Coleofasciculaceae</taxon>
        <taxon>Coleofasciculus</taxon>
    </lineage>
</organism>
<feature type="domain" description="PAS" evidence="21">
    <location>
        <begin position="444"/>
        <end position="489"/>
    </location>
</feature>
<dbReference type="PROSITE" id="PS50109">
    <property type="entry name" value="HIS_KIN"/>
    <property type="match status" value="1"/>
</dbReference>
<dbReference type="PANTHER" id="PTHR43065:SF50">
    <property type="entry name" value="HISTIDINE KINASE"/>
    <property type="match status" value="1"/>
</dbReference>
<evidence type="ECO:0000259" key="19">
    <source>
        <dbReference type="PROSITE" id="PS50046"/>
    </source>
</evidence>
<evidence type="ECO:0000256" key="13">
    <source>
        <dbReference type="ARBA" id="ARBA00023008"/>
    </source>
</evidence>
<dbReference type="Pfam" id="PF13188">
    <property type="entry name" value="PAS_8"/>
    <property type="match status" value="1"/>
</dbReference>
<feature type="transmembrane region" description="Helical" evidence="18">
    <location>
        <begin position="20"/>
        <end position="45"/>
    </location>
</feature>
<dbReference type="InterPro" id="IPR035965">
    <property type="entry name" value="PAS-like_dom_sf"/>
</dbReference>
<keyword evidence="16" id="KW-1015">Disulfide bond</keyword>
<dbReference type="InterPro" id="IPR036097">
    <property type="entry name" value="HisK_dim/P_sf"/>
</dbReference>
<evidence type="ECO:0000256" key="11">
    <source>
        <dbReference type="ARBA" id="ARBA00022824"/>
    </source>
</evidence>
<dbReference type="PRINTS" id="PR00344">
    <property type="entry name" value="BCTRLSENSOR"/>
</dbReference>
<dbReference type="SUPFAM" id="SSF55781">
    <property type="entry name" value="GAF domain-like"/>
    <property type="match status" value="1"/>
</dbReference>
<dbReference type="Pfam" id="PF01590">
    <property type="entry name" value="GAF"/>
    <property type="match status" value="1"/>
</dbReference>
<dbReference type="SMART" id="SM00387">
    <property type="entry name" value="HATPase_c"/>
    <property type="match status" value="1"/>
</dbReference>
<accession>B4VR49</accession>
<dbReference type="InterPro" id="IPR003018">
    <property type="entry name" value="GAF"/>
</dbReference>
<evidence type="ECO:0000256" key="17">
    <source>
        <dbReference type="SAM" id="Coils"/>
    </source>
</evidence>
<dbReference type="InterPro" id="IPR003661">
    <property type="entry name" value="HisK_dim/P_dom"/>
</dbReference>
<dbReference type="SMART" id="SM00065">
    <property type="entry name" value="GAF"/>
    <property type="match status" value="1"/>
</dbReference>
<evidence type="ECO:0000313" key="23">
    <source>
        <dbReference type="EMBL" id="EDX75601.1"/>
    </source>
</evidence>
<dbReference type="AlphaFoldDB" id="B4VR49"/>
<keyword evidence="11" id="KW-0256">Endoplasmic reticulum</keyword>
<evidence type="ECO:0000256" key="15">
    <source>
        <dbReference type="ARBA" id="ARBA00023136"/>
    </source>
</evidence>
<sequence length="929" mass="104611">MVLAEFFIPHGHCYLWKPGLVGLHLISDFLTALAYYSIPLTLTYFVTKRSDVPFNWIFWLFSGFIIACGTTHIMEIWTLWHPNYWLSGWIKAVTALISVVTAAELVRLLPQALTIPSTAQLEAEIKERQKAQAELWQEKTHLAQAQSVAHVGSWEFDLATQDITWSDETFRIYGLSPGQPTLTLSEHRQTIHANDRKAWKKTVHQLVRGKSCQLEFRILRPDGFIRHLFAQGEPIFNAQGQVHKLFGTLLDISDRVAAQQRERLFGAIALRIHKSLDLDEILDTTVTEVRQFLETDRVLIYRFNPDWSGQIVVESVGEPWTAVLNTTLDDPCFGKDYAQLYQQGRVSAIANIYTAGLQPCHLQLLEPFQVIANLVVPIILGEKLWGLLIVHHCRSQRHWQSYEIELLQQLATQVAIALQQSELYSKVQAELIERQRIEKELRVSEQRYRSVVTAMSEGIILQQADGQIIACNVSAENILGRSAQQILGQIGMNWGGQIIQEDGSPFPSQNHPAMVTLRTGKPQVRVIMGISPPEASLLPCPVNDSPLAGNKAKSGGLKLRHKEQICQEQRHNITWISMNSQPLFNPEDSQPYAVVTSFSDITESKRSQEALHLITQQERERALQLEQALQELQRTQAQLVQNEKMVSLGQLVAGVAHEINNPTSFIYGNIAPASNYAQDLLHLVQLYGKHYPEPVAEIAEYIDYIDLDFIATDFPKLLASMQEGARRISEIVQSLRHFSRLDEAECKQVNLHQGIDSTLLILKHRLTQQGNRPPIQLVKDYGQLPLVKCYPGQLNQVFMNILSNAIDALDEAHNPAYLSGLPSANRGNSNHLSPINHHPSPMIWIHTEFVEPNSVIIRIADNGAGIKAEVQSRIFDPFFTTKPVGQGTGLGLSISYQIVVDKHGGQLQCHSHHPQGTEFVIKLPVTKSL</sequence>
<dbReference type="PROSITE" id="PS50112">
    <property type="entry name" value="PAS"/>
    <property type="match status" value="1"/>
</dbReference>
<evidence type="ECO:0000256" key="2">
    <source>
        <dbReference type="ARBA" id="ARBA00001935"/>
    </source>
</evidence>
<dbReference type="InterPro" id="IPR029016">
    <property type="entry name" value="GAF-like_dom_sf"/>
</dbReference>
<evidence type="ECO:0000313" key="24">
    <source>
        <dbReference type="Proteomes" id="UP000003835"/>
    </source>
</evidence>
<gene>
    <name evidence="23" type="ORF">MC7420_1519</name>
</gene>
<dbReference type="CDD" id="cd00082">
    <property type="entry name" value="HisKA"/>
    <property type="match status" value="1"/>
</dbReference>
<keyword evidence="7" id="KW-0597">Phosphoprotein</keyword>
<keyword evidence="15 18" id="KW-0472">Membrane</keyword>
<dbReference type="Gene3D" id="2.10.70.100">
    <property type="match status" value="1"/>
</dbReference>
<dbReference type="Pfam" id="PF25487">
    <property type="entry name" value="ETR1_N"/>
    <property type="match status" value="1"/>
</dbReference>
<dbReference type="InterPro" id="IPR016132">
    <property type="entry name" value="Phyto_chromo_attachment"/>
</dbReference>
<feature type="domain" description="PAC" evidence="22">
    <location>
        <begin position="212"/>
        <end position="264"/>
    </location>
</feature>
<protein>
    <recommendedName>
        <fullName evidence="6">histidine kinase</fullName>
        <ecNumber evidence="6">2.7.13.3</ecNumber>
    </recommendedName>
</protein>
<evidence type="ECO:0000256" key="1">
    <source>
        <dbReference type="ARBA" id="ARBA00000085"/>
    </source>
</evidence>
<dbReference type="InterPro" id="IPR005467">
    <property type="entry name" value="His_kinase_dom"/>
</dbReference>
<dbReference type="SMART" id="SM00086">
    <property type="entry name" value="PAC"/>
    <property type="match status" value="2"/>
</dbReference>
<dbReference type="RefSeq" id="WP_006101307.1">
    <property type="nucleotide sequence ID" value="NZ_DS989849.1"/>
</dbReference>
<name>B4VR49_9CYAN</name>
<evidence type="ECO:0000256" key="12">
    <source>
        <dbReference type="ARBA" id="ARBA00022989"/>
    </source>
</evidence>
<evidence type="ECO:0000256" key="9">
    <source>
        <dbReference type="ARBA" id="ARBA00022745"/>
    </source>
</evidence>
<keyword evidence="10" id="KW-0418">Kinase</keyword>
<comment type="subcellular location">
    <subcellularLocation>
        <location evidence="3">Endoplasmic reticulum membrane</location>
        <topology evidence="3">Multi-pass membrane protein</topology>
    </subcellularLocation>
</comment>
<feature type="coiled-coil region" evidence="17">
    <location>
        <begin position="615"/>
        <end position="645"/>
    </location>
</feature>
<dbReference type="HOGENOM" id="CLU_000445_114_39_3"/>